<feature type="transmembrane region" description="Helical" evidence="1">
    <location>
        <begin position="12"/>
        <end position="31"/>
    </location>
</feature>
<protein>
    <recommendedName>
        <fullName evidence="3">Chemotaxis methyl-accepting receptor HlyB-like 4HB MCP domain-containing protein</fullName>
    </recommendedName>
</protein>
<proteinExistence type="predicted"/>
<dbReference type="RefSeq" id="WP_350344764.1">
    <property type="nucleotide sequence ID" value="NZ_CP158367.1"/>
</dbReference>
<accession>A0AAU7VQ11</accession>
<sequence length="172" mass="20285">MLKQKKKKLSLLPILGFFMMVIVGFLLILTYNDLIGYREELSEYANEHHQIVIRRHELYVDLLNDVTPGIDHSANRSIKNMINAIGEHDKYDATYFNMLQQLEDTMDEFREENFSKLNNQNLLDEFKENDEEYKQFIDGYNSMVKEYNRSLEGVLPGFISKMAGYNKMPQIN</sequence>
<gene>
    <name evidence="2" type="ORF">PRVXT_001200</name>
</gene>
<evidence type="ECO:0000256" key="1">
    <source>
        <dbReference type="SAM" id="Phobius"/>
    </source>
</evidence>
<dbReference type="InterPro" id="IPR027267">
    <property type="entry name" value="AH/BAR_dom_sf"/>
</dbReference>
<evidence type="ECO:0008006" key="3">
    <source>
        <dbReference type="Google" id="ProtNLM"/>
    </source>
</evidence>
<organism evidence="2">
    <name type="scientific">Proteinivorax tanatarense</name>
    <dbReference type="NCBI Taxonomy" id="1260629"/>
    <lineage>
        <taxon>Bacteria</taxon>
        <taxon>Bacillati</taxon>
        <taxon>Bacillota</taxon>
        <taxon>Clostridia</taxon>
        <taxon>Eubacteriales</taxon>
        <taxon>Proteinivoracaceae</taxon>
        <taxon>Proteinivorax</taxon>
    </lineage>
</organism>
<dbReference type="SUPFAM" id="SSF103657">
    <property type="entry name" value="BAR/IMD domain-like"/>
    <property type="match status" value="1"/>
</dbReference>
<reference evidence="2" key="2">
    <citation type="submission" date="2024-06" db="EMBL/GenBank/DDBJ databases">
        <authorList>
            <person name="Petrova K.O."/>
            <person name="Toshchakov S.V."/>
            <person name="Boltjanskaja Y.V."/>
            <person name="Kevbrin V."/>
        </authorList>
    </citation>
    <scope>NUCLEOTIDE SEQUENCE</scope>
    <source>
        <strain evidence="2">Z-910T</strain>
    </source>
</reference>
<keyword evidence="1" id="KW-0812">Transmembrane</keyword>
<dbReference type="AlphaFoldDB" id="A0AAU7VQ11"/>
<reference evidence="2" key="1">
    <citation type="journal article" date="2013" name="Extremophiles">
        <title>Proteinivorax tanatarense gen. nov., sp. nov., an anaerobic, haloalkaliphilic, proteolytic bacterium isolated from a decaying algal bloom, and proposal of Proteinivoraceae fam. nov.</title>
        <authorList>
            <person name="Kevbrin V."/>
            <person name="Boltyanskaya Y."/>
            <person name="Zhilina T."/>
            <person name="Kolganova T."/>
            <person name="Lavrentjeva E."/>
            <person name="Kuznetsov B."/>
        </authorList>
    </citation>
    <scope>NUCLEOTIDE SEQUENCE</scope>
    <source>
        <strain evidence="2">Z-910T</strain>
    </source>
</reference>
<evidence type="ECO:0000313" key="2">
    <source>
        <dbReference type="EMBL" id="XBX76029.1"/>
    </source>
</evidence>
<keyword evidence="1" id="KW-1133">Transmembrane helix</keyword>
<name>A0AAU7VQ11_9FIRM</name>
<keyword evidence="1" id="KW-0472">Membrane</keyword>
<dbReference type="EMBL" id="CP158367">
    <property type="protein sequence ID" value="XBX76029.1"/>
    <property type="molecule type" value="Genomic_DNA"/>
</dbReference>